<dbReference type="EMBL" id="BSRZ01000004">
    <property type="protein sequence ID" value="GLW63931.1"/>
    <property type="molecule type" value="Genomic_DNA"/>
</dbReference>
<dbReference type="InterPro" id="IPR057326">
    <property type="entry name" value="KR_dom"/>
</dbReference>
<dbReference type="SUPFAM" id="SSF51735">
    <property type="entry name" value="NAD(P)-binding Rossmann-fold domains"/>
    <property type="match status" value="1"/>
</dbReference>
<dbReference type="SMART" id="SM00822">
    <property type="entry name" value="PKS_KR"/>
    <property type="match status" value="1"/>
</dbReference>
<evidence type="ECO:0000256" key="3">
    <source>
        <dbReference type="SAM" id="MobiDB-lite"/>
    </source>
</evidence>
<keyword evidence="2" id="KW-0560">Oxidoreductase</keyword>
<feature type="compositionally biased region" description="Low complexity" evidence="3">
    <location>
        <begin position="1"/>
        <end position="18"/>
    </location>
</feature>
<dbReference type="GO" id="GO:0016491">
    <property type="term" value="F:oxidoreductase activity"/>
    <property type="evidence" value="ECO:0007669"/>
    <property type="project" value="UniProtKB-KW"/>
</dbReference>
<dbReference type="FunFam" id="3.40.50.720:FF:000084">
    <property type="entry name" value="Short-chain dehydrogenase reductase"/>
    <property type="match status" value="1"/>
</dbReference>
<evidence type="ECO:0000256" key="2">
    <source>
        <dbReference type="ARBA" id="ARBA00023002"/>
    </source>
</evidence>
<dbReference type="NCBIfam" id="NF009466">
    <property type="entry name" value="PRK12826.1-2"/>
    <property type="match status" value="1"/>
</dbReference>
<protein>
    <submittedName>
        <fullName evidence="5">Short-chain dehydrogenase</fullName>
    </submittedName>
</protein>
<dbReference type="PROSITE" id="PS00061">
    <property type="entry name" value="ADH_SHORT"/>
    <property type="match status" value="1"/>
</dbReference>
<dbReference type="Pfam" id="PF13561">
    <property type="entry name" value="adh_short_C2"/>
    <property type="match status" value="1"/>
</dbReference>
<feature type="domain" description="Ketoreductase" evidence="4">
    <location>
        <begin position="27"/>
        <end position="210"/>
    </location>
</feature>
<evidence type="ECO:0000259" key="4">
    <source>
        <dbReference type="SMART" id="SM00822"/>
    </source>
</evidence>
<reference evidence="5" key="1">
    <citation type="submission" date="2023-02" db="EMBL/GenBank/DDBJ databases">
        <title>Actinomadura rubrobrunea NBRC 14622.</title>
        <authorList>
            <person name="Ichikawa N."/>
            <person name="Sato H."/>
            <person name="Tonouchi N."/>
        </authorList>
    </citation>
    <scope>NUCLEOTIDE SEQUENCE</scope>
    <source>
        <strain evidence="5">NBRC 14622</strain>
    </source>
</reference>
<dbReference type="Proteomes" id="UP001165124">
    <property type="component" value="Unassembled WGS sequence"/>
</dbReference>
<feature type="region of interest" description="Disordered" evidence="3">
    <location>
        <begin position="1"/>
        <end position="22"/>
    </location>
</feature>
<dbReference type="PRINTS" id="PR00081">
    <property type="entry name" value="GDHRDH"/>
</dbReference>
<name>A0A9W6UTS3_9ACTN</name>
<evidence type="ECO:0000313" key="6">
    <source>
        <dbReference type="Proteomes" id="UP001165124"/>
    </source>
</evidence>
<organism evidence="5 6">
    <name type="scientific">Actinomadura rubrobrunea</name>
    <dbReference type="NCBI Taxonomy" id="115335"/>
    <lineage>
        <taxon>Bacteria</taxon>
        <taxon>Bacillati</taxon>
        <taxon>Actinomycetota</taxon>
        <taxon>Actinomycetes</taxon>
        <taxon>Streptosporangiales</taxon>
        <taxon>Thermomonosporaceae</taxon>
        <taxon>Actinomadura</taxon>
    </lineage>
</organism>
<evidence type="ECO:0000313" key="5">
    <source>
        <dbReference type="EMBL" id="GLW63931.1"/>
    </source>
</evidence>
<proteinExistence type="inferred from homology"/>
<sequence>MSHSQSPPGGEEPSKGSGTMDFGLKGRHAVVTGGTRGIGRAITLALLDQGASVTVCHRQESAEADALRAEFAARDAGALLVRADVSREADARLLLDRAHETFGPVDVLVNNAGIITHLPLAELAEDEWARVVDTNLGGAYRMIRASLDRLARPASIVNITSAVAEHGMPNAAHYVASKAGIIGLTRALCKELGPEGIRVNAVTCGVIDGTGQKNPRGEEGKRRYAEMTALGRLGEPAEVADAVLFLASDAARYVTGAVLGVDGGI</sequence>
<dbReference type="AlphaFoldDB" id="A0A9W6UTS3"/>
<comment type="similarity">
    <text evidence="1">Belongs to the short-chain dehydrogenases/reductases (SDR) family.</text>
</comment>
<dbReference type="InterPro" id="IPR002347">
    <property type="entry name" value="SDR_fam"/>
</dbReference>
<evidence type="ECO:0000256" key="1">
    <source>
        <dbReference type="ARBA" id="ARBA00006484"/>
    </source>
</evidence>
<dbReference type="PANTHER" id="PTHR43639">
    <property type="entry name" value="OXIDOREDUCTASE, SHORT-CHAIN DEHYDROGENASE/REDUCTASE FAMILY (AFU_ORTHOLOGUE AFUA_5G02870)"/>
    <property type="match status" value="1"/>
</dbReference>
<gene>
    <name evidence="5" type="ORF">Arub01_21750</name>
</gene>
<comment type="caution">
    <text evidence="5">The sequence shown here is derived from an EMBL/GenBank/DDBJ whole genome shotgun (WGS) entry which is preliminary data.</text>
</comment>
<dbReference type="PRINTS" id="PR00080">
    <property type="entry name" value="SDRFAMILY"/>
</dbReference>
<dbReference type="Gene3D" id="3.40.50.720">
    <property type="entry name" value="NAD(P)-binding Rossmann-like Domain"/>
    <property type="match status" value="1"/>
</dbReference>
<keyword evidence="6" id="KW-1185">Reference proteome</keyword>
<accession>A0A9W6UTS3</accession>
<dbReference type="InterPro" id="IPR036291">
    <property type="entry name" value="NAD(P)-bd_dom_sf"/>
</dbReference>
<dbReference type="PANTHER" id="PTHR43639:SF1">
    <property type="entry name" value="SHORT-CHAIN DEHYDROGENASE_REDUCTASE FAMILY PROTEIN"/>
    <property type="match status" value="1"/>
</dbReference>
<dbReference type="CDD" id="cd05233">
    <property type="entry name" value="SDR_c"/>
    <property type="match status" value="1"/>
</dbReference>
<dbReference type="InterPro" id="IPR020904">
    <property type="entry name" value="Sc_DH/Rdtase_CS"/>
</dbReference>